<evidence type="ECO:0000313" key="2">
    <source>
        <dbReference type="EMBL" id="PWN59226.1"/>
    </source>
</evidence>
<dbReference type="EMBL" id="PPEI02000012">
    <property type="protein sequence ID" value="PWN59226.1"/>
    <property type="molecule type" value="Genomic_DNA"/>
</dbReference>
<evidence type="ECO:0000313" key="3">
    <source>
        <dbReference type="Proteomes" id="UP000236182"/>
    </source>
</evidence>
<dbReference type="Proteomes" id="UP000236182">
    <property type="component" value="Unassembled WGS sequence"/>
</dbReference>
<gene>
    <name evidence="2" type="ORF">C1638_021705</name>
</gene>
<accession>A0A316WGD9</accession>
<sequence>MNIDEFVSNYGAYVILIPVTITTILLIIGEIIKYKEGIPVSFSRIFAVIFMGFIGLTAIKIFTLPDKQQEPIKAFFKSIDWNFWGYYILFPCILTILIIAIINAVKSSKTKKY</sequence>
<dbReference type="RefSeq" id="WP_109624030.1">
    <property type="nucleotide sequence ID" value="NZ_PPEI02000012.1"/>
</dbReference>
<feature type="transmembrane region" description="Helical" evidence="1">
    <location>
        <begin position="44"/>
        <end position="64"/>
    </location>
</feature>
<keyword evidence="1" id="KW-1133">Transmembrane helix</keyword>
<proteinExistence type="predicted"/>
<feature type="transmembrane region" description="Helical" evidence="1">
    <location>
        <begin position="12"/>
        <end position="32"/>
    </location>
</feature>
<organism evidence="2 3">
    <name type="scientific">Chryseobacterium oncorhynchi</name>
    <dbReference type="NCBI Taxonomy" id="741074"/>
    <lineage>
        <taxon>Bacteria</taxon>
        <taxon>Pseudomonadati</taxon>
        <taxon>Bacteroidota</taxon>
        <taxon>Flavobacteriia</taxon>
        <taxon>Flavobacteriales</taxon>
        <taxon>Weeksellaceae</taxon>
        <taxon>Chryseobacterium group</taxon>
        <taxon>Chryseobacterium</taxon>
    </lineage>
</organism>
<keyword evidence="1" id="KW-0472">Membrane</keyword>
<reference evidence="2" key="1">
    <citation type="submission" date="2018-04" db="EMBL/GenBank/DDBJ databases">
        <title>Draft Genome Sequences of Chryseobacterium lactis NCTC11390T isolated from milk, Chryseobacterium oncorhynchi 701B-08T from rainbow trout, and Chryseobacterium viscerum 687B-08T from diseased fish.</title>
        <authorList>
            <person name="Jeong J.-J."/>
            <person name="Lee Y.J."/>
            <person name="Pathiraja D."/>
            <person name="Park B."/>
            <person name="Choi I.-G."/>
            <person name="Kim K.D."/>
        </authorList>
    </citation>
    <scope>NUCLEOTIDE SEQUENCE [LARGE SCALE GENOMIC DNA]</scope>
    <source>
        <strain evidence="2">701B-08</strain>
    </source>
</reference>
<evidence type="ECO:0000256" key="1">
    <source>
        <dbReference type="SAM" id="Phobius"/>
    </source>
</evidence>
<name>A0A316WGD9_9FLAO</name>
<protein>
    <submittedName>
        <fullName evidence="2">Uncharacterized protein</fullName>
    </submittedName>
</protein>
<keyword evidence="1" id="KW-0812">Transmembrane</keyword>
<comment type="caution">
    <text evidence="2">The sequence shown here is derived from an EMBL/GenBank/DDBJ whole genome shotgun (WGS) entry which is preliminary data.</text>
</comment>
<feature type="transmembrane region" description="Helical" evidence="1">
    <location>
        <begin position="84"/>
        <end position="105"/>
    </location>
</feature>
<keyword evidence="3" id="KW-1185">Reference proteome</keyword>
<dbReference type="AlphaFoldDB" id="A0A316WGD9"/>